<proteinExistence type="predicted"/>
<evidence type="ECO:0000313" key="6">
    <source>
        <dbReference type="Proteomes" id="UP001195483"/>
    </source>
</evidence>
<dbReference type="SUPFAM" id="SSF51905">
    <property type="entry name" value="FAD/NAD(P)-binding domain"/>
    <property type="match status" value="1"/>
</dbReference>
<evidence type="ECO:0000313" key="5">
    <source>
        <dbReference type="EMBL" id="KAK3604270.1"/>
    </source>
</evidence>
<dbReference type="InterPro" id="IPR002937">
    <property type="entry name" value="Amino_oxidase"/>
</dbReference>
<dbReference type="EMBL" id="JAEAOA010000186">
    <property type="protein sequence ID" value="KAK3604270.1"/>
    <property type="molecule type" value="Genomic_DNA"/>
</dbReference>
<evidence type="ECO:0000259" key="4">
    <source>
        <dbReference type="Pfam" id="PF02517"/>
    </source>
</evidence>
<dbReference type="Pfam" id="PF01593">
    <property type="entry name" value="Amino_oxidase"/>
    <property type="match status" value="1"/>
</dbReference>
<gene>
    <name evidence="5" type="ORF">CHS0354_002078</name>
</gene>
<dbReference type="PANTHER" id="PTHR10742">
    <property type="entry name" value="FLAVIN MONOAMINE OXIDASE"/>
    <property type="match status" value="1"/>
</dbReference>
<dbReference type="SUPFAM" id="SSF54373">
    <property type="entry name" value="FAD-linked reductases, C-terminal domain"/>
    <property type="match status" value="1"/>
</dbReference>
<feature type="domain" description="Amine oxidase" evidence="3">
    <location>
        <begin position="46"/>
        <end position="426"/>
    </location>
</feature>
<dbReference type="GO" id="GO:0016491">
    <property type="term" value="F:oxidoreductase activity"/>
    <property type="evidence" value="ECO:0007669"/>
    <property type="project" value="InterPro"/>
</dbReference>
<dbReference type="InterPro" id="IPR036188">
    <property type="entry name" value="FAD/NAD-bd_sf"/>
</dbReference>
<dbReference type="PANTHER" id="PTHR10742:SF410">
    <property type="entry name" value="LYSINE-SPECIFIC HISTONE DEMETHYLASE 2"/>
    <property type="match status" value="1"/>
</dbReference>
<evidence type="ECO:0008006" key="7">
    <source>
        <dbReference type="Google" id="ProtNLM"/>
    </source>
</evidence>
<evidence type="ECO:0000256" key="2">
    <source>
        <dbReference type="SAM" id="SignalP"/>
    </source>
</evidence>
<dbReference type="AlphaFoldDB" id="A0AAE0T6P3"/>
<feature type="signal peptide" evidence="2">
    <location>
        <begin position="1"/>
        <end position="18"/>
    </location>
</feature>
<keyword evidence="6" id="KW-1185">Reference proteome</keyword>
<keyword evidence="2" id="KW-0732">Signal</keyword>
<dbReference type="Gene3D" id="3.50.50.60">
    <property type="entry name" value="FAD/NAD(P)-binding domain"/>
    <property type="match status" value="1"/>
</dbReference>
<feature type="domain" description="CAAX prenyl protease 2/Lysostaphin resistance protein A-like" evidence="4">
    <location>
        <begin position="596"/>
        <end position="692"/>
    </location>
</feature>
<protein>
    <recommendedName>
        <fullName evidence="7">Amine oxidase</fullName>
    </recommendedName>
</protein>
<dbReference type="InterPro" id="IPR003675">
    <property type="entry name" value="Rce1/LyrA-like_dom"/>
</dbReference>
<dbReference type="Gene3D" id="3.90.660.10">
    <property type="match status" value="1"/>
</dbReference>
<sequence>MIKRRLFLKSGLIALNSAYIFSSVLKANNDAKPSNGKSVIVVGAGISGLAAAQKLKQNGFNVTVLEAQEKVGGRMRTNRSLGVAFDEGAGWIHTPVGNPITSLAKSAGIQTVSAPFENTVIYDADGREYTDSEIEQMEDEFYDMLDKVAEQQKVNQSFEEVYNALYPDKVQNRLWKYMLSSYVEFDTGDDISRISSAYFFEEDAFEGDDIIVTNGYDKIPMYLAQNLNVQLNTRVSVINYEGKKCTVTADGKNFSADYVIVSVPLGVLKHKSIRFNPPLPEQNQSAIDGLGMGTVNKFFLLWKDSFWDENAQFIGYTPEAKGKFNYFVNVKKFAGVNALMTFTFGNYAVLSEKLNDREIISEILSHLRALYGSKVREPINMLRTKWGQNINSFGAYISVQKRRTPNDFDAVASAVNNKIFFAAGYAQQSSGNTTSISEPTPPPVSNSGQSASGLSPMACAFSAAGELFIPGLGYAVSGQYGKAVGYGVPRWLLLLEATQLSNRDDYQKIIPINVLKKKTAAQTEQSLWDLDEGNCAPHKNQFQPLYAVFMPQHYGKRAAFWIPTGIALLAYVYSDDYNTWYLGKGLKKDTVQRDSVIMAYTTGIGEEAFFRGVIQKNLFSLYKDYFSPGVSYHAGVWSSAVIFGLAHNGQGTSASAGVATLFGVYLGYVYQPEHNTFDLITTTAIHSVWNTMVYLSSFKNAKYNETDDSVKQAQIPIISGYFPF</sequence>
<organism evidence="5 6">
    <name type="scientific">Potamilus streckersoni</name>
    <dbReference type="NCBI Taxonomy" id="2493646"/>
    <lineage>
        <taxon>Eukaryota</taxon>
        <taxon>Metazoa</taxon>
        <taxon>Spiralia</taxon>
        <taxon>Lophotrochozoa</taxon>
        <taxon>Mollusca</taxon>
        <taxon>Bivalvia</taxon>
        <taxon>Autobranchia</taxon>
        <taxon>Heteroconchia</taxon>
        <taxon>Palaeoheterodonta</taxon>
        <taxon>Unionida</taxon>
        <taxon>Unionoidea</taxon>
        <taxon>Unionidae</taxon>
        <taxon>Ambleminae</taxon>
        <taxon>Lampsilini</taxon>
        <taxon>Potamilus</taxon>
    </lineage>
</organism>
<feature type="region of interest" description="Disordered" evidence="1">
    <location>
        <begin position="431"/>
        <end position="450"/>
    </location>
</feature>
<reference evidence="5" key="2">
    <citation type="journal article" date="2021" name="Genome Biol. Evol.">
        <title>Developing a high-quality reference genome for a parasitic bivalve with doubly uniparental inheritance (Bivalvia: Unionida).</title>
        <authorList>
            <person name="Smith C.H."/>
        </authorList>
    </citation>
    <scope>NUCLEOTIDE SEQUENCE</scope>
    <source>
        <strain evidence="5">CHS0354</strain>
        <tissue evidence="5">Mantle</tissue>
    </source>
</reference>
<evidence type="ECO:0000256" key="1">
    <source>
        <dbReference type="SAM" id="MobiDB-lite"/>
    </source>
</evidence>
<dbReference type="GO" id="GO:0004175">
    <property type="term" value="F:endopeptidase activity"/>
    <property type="evidence" value="ECO:0007669"/>
    <property type="project" value="UniProtKB-ARBA"/>
</dbReference>
<dbReference type="InterPro" id="IPR050281">
    <property type="entry name" value="Flavin_monoamine_oxidase"/>
</dbReference>
<reference evidence="5" key="3">
    <citation type="submission" date="2023-05" db="EMBL/GenBank/DDBJ databases">
        <authorList>
            <person name="Smith C.H."/>
        </authorList>
    </citation>
    <scope>NUCLEOTIDE SEQUENCE</scope>
    <source>
        <strain evidence="5">CHS0354</strain>
        <tissue evidence="5">Mantle</tissue>
    </source>
</reference>
<name>A0AAE0T6P3_9BIVA</name>
<reference evidence="5" key="1">
    <citation type="journal article" date="2021" name="Genome Biol. Evol.">
        <title>A High-Quality Reference Genome for a Parasitic Bivalve with Doubly Uniparental Inheritance (Bivalvia: Unionida).</title>
        <authorList>
            <person name="Smith C.H."/>
        </authorList>
    </citation>
    <scope>NUCLEOTIDE SEQUENCE</scope>
    <source>
        <strain evidence="5">CHS0354</strain>
    </source>
</reference>
<feature type="chain" id="PRO_5042213740" description="Amine oxidase" evidence="2">
    <location>
        <begin position="19"/>
        <end position="724"/>
    </location>
</feature>
<dbReference type="PRINTS" id="PR00419">
    <property type="entry name" value="ADXRDTASE"/>
</dbReference>
<dbReference type="Proteomes" id="UP001195483">
    <property type="component" value="Unassembled WGS sequence"/>
</dbReference>
<evidence type="ECO:0000259" key="3">
    <source>
        <dbReference type="Pfam" id="PF01593"/>
    </source>
</evidence>
<dbReference type="GO" id="GO:0080120">
    <property type="term" value="P:CAAX-box protein maturation"/>
    <property type="evidence" value="ECO:0007669"/>
    <property type="project" value="UniProtKB-ARBA"/>
</dbReference>
<dbReference type="Pfam" id="PF02517">
    <property type="entry name" value="Rce1-like"/>
    <property type="match status" value="1"/>
</dbReference>
<comment type="caution">
    <text evidence="5">The sequence shown here is derived from an EMBL/GenBank/DDBJ whole genome shotgun (WGS) entry which is preliminary data.</text>
</comment>
<accession>A0AAE0T6P3</accession>